<evidence type="ECO:0000256" key="5">
    <source>
        <dbReference type="SAM" id="MobiDB-lite"/>
    </source>
</evidence>
<dbReference type="AlphaFoldDB" id="A0A438C5D0"/>
<dbReference type="InterPro" id="IPR042086">
    <property type="entry name" value="MeTrfase_capping"/>
</dbReference>
<dbReference type="InterPro" id="IPR029063">
    <property type="entry name" value="SAM-dependent_MTases_sf"/>
</dbReference>
<dbReference type="SUPFAM" id="SSF53335">
    <property type="entry name" value="S-adenosyl-L-methionine-dependent methyltransferases"/>
    <property type="match status" value="1"/>
</dbReference>
<sequence>MKLFVQSEEDSLRVADLGCATGRLFPKGKLHVAVSLSALHWLSQIPETVLDKRSSAWNKGRAWIDGAKKEVVEAYAKQSEEDLEDFLRCRKEEIVEGGVLFMLMGGRPGSQRPDNQLDDSDSRAKHPFTCSMDQAWEDLLNEGLIDEETRDGFNIPAYMRSMEEVERAIERCGGFEIQRMEYQRIVEHSKEKQDEWIRDPVSYGRAKANLVRATLRPIVEAHVGPYLSEELFKRFENRVSSDISLIRKTCFYGVIVVCAIRK</sequence>
<name>A0A438C5D0_VITVI</name>
<protein>
    <submittedName>
        <fullName evidence="6">Gibberellic acid methyltransferase 2</fullName>
    </submittedName>
</protein>
<dbReference type="Proteomes" id="UP000288805">
    <property type="component" value="Unassembled WGS sequence"/>
</dbReference>
<keyword evidence="4" id="KW-0460">Magnesium</keyword>
<dbReference type="EMBL" id="QGNW01002525">
    <property type="protein sequence ID" value="RVW18451.1"/>
    <property type="molecule type" value="Genomic_DNA"/>
</dbReference>
<evidence type="ECO:0000313" key="6">
    <source>
        <dbReference type="EMBL" id="RVW18451.1"/>
    </source>
</evidence>
<proteinExistence type="predicted"/>
<keyword evidence="1 6" id="KW-0489">Methyltransferase</keyword>
<evidence type="ECO:0000256" key="3">
    <source>
        <dbReference type="ARBA" id="ARBA00022723"/>
    </source>
</evidence>
<accession>A0A438C5D0</accession>
<dbReference type="InterPro" id="IPR005299">
    <property type="entry name" value="MeTrfase_7"/>
</dbReference>
<dbReference type="Gene3D" id="3.40.50.150">
    <property type="entry name" value="Vaccinia Virus protein VP39"/>
    <property type="match status" value="1"/>
</dbReference>
<gene>
    <name evidence="6" type="primary">GAMT2_0</name>
    <name evidence="6" type="ORF">CK203_105247</name>
</gene>
<dbReference type="GO" id="GO:0008168">
    <property type="term" value="F:methyltransferase activity"/>
    <property type="evidence" value="ECO:0007669"/>
    <property type="project" value="UniProtKB-KW"/>
</dbReference>
<comment type="caution">
    <text evidence="6">The sequence shown here is derived from an EMBL/GenBank/DDBJ whole genome shotgun (WGS) entry which is preliminary data.</text>
</comment>
<dbReference type="GO" id="GO:0046872">
    <property type="term" value="F:metal ion binding"/>
    <property type="evidence" value="ECO:0007669"/>
    <property type="project" value="UniProtKB-KW"/>
</dbReference>
<feature type="region of interest" description="Disordered" evidence="5">
    <location>
        <begin position="105"/>
        <end position="124"/>
    </location>
</feature>
<evidence type="ECO:0000256" key="4">
    <source>
        <dbReference type="ARBA" id="ARBA00022842"/>
    </source>
</evidence>
<reference evidence="6 7" key="1">
    <citation type="journal article" date="2018" name="PLoS Genet.">
        <title>Population sequencing reveals clonal diversity and ancestral inbreeding in the grapevine cultivar Chardonnay.</title>
        <authorList>
            <person name="Roach M.J."/>
            <person name="Johnson D.L."/>
            <person name="Bohlmann J."/>
            <person name="van Vuuren H.J."/>
            <person name="Jones S.J."/>
            <person name="Pretorius I.S."/>
            <person name="Schmidt S.A."/>
            <person name="Borneman A.R."/>
        </authorList>
    </citation>
    <scope>NUCLEOTIDE SEQUENCE [LARGE SCALE GENOMIC DNA]</scope>
    <source>
        <strain evidence="7">cv. Chardonnay</strain>
        <tissue evidence="6">Leaf</tissue>
    </source>
</reference>
<dbReference type="PANTHER" id="PTHR31009">
    <property type="entry name" value="S-ADENOSYL-L-METHIONINE:CARBOXYL METHYLTRANSFERASE FAMILY PROTEIN"/>
    <property type="match status" value="1"/>
</dbReference>
<evidence type="ECO:0000313" key="7">
    <source>
        <dbReference type="Proteomes" id="UP000288805"/>
    </source>
</evidence>
<keyword evidence="3" id="KW-0479">Metal-binding</keyword>
<evidence type="ECO:0000256" key="2">
    <source>
        <dbReference type="ARBA" id="ARBA00022679"/>
    </source>
</evidence>
<dbReference type="Gene3D" id="1.10.1200.270">
    <property type="entry name" value="Methyltransferase, alpha-helical capping domain"/>
    <property type="match status" value="1"/>
</dbReference>
<dbReference type="GO" id="GO:0032259">
    <property type="term" value="P:methylation"/>
    <property type="evidence" value="ECO:0007669"/>
    <property type="project" value="UniProtKB-KW"/>
</dbReference>
<dbReference type="Pfam" id="PF03492">
    <property type="entry name" value="Methyltransf_7"/>
    <property type="match status" value="1"/>
</dbReference>
<evidence type="ECO:0000256" key="1">
    <source>
        <dbReference type="ARBA" id="ARBA00022603"/>
    </source>
</evidence>
<keyword evidence="2 6" id="KW-0808">Transferase</keyword>
<organism evidence="6 7">
    <name type="scientific">Vitis vinifera</name>
    <name type="common">Grape</name>
    <dbReference type="NCBI Taxonomy" id="29760"/>
    <lineage>
        <taxon>Eukaryota</taxon>
        <taxon>Viridiplantae</taxon>
        <taxon>Streptophyta</taxon>
        <taxon>Embryophyta</taxon>
        <taxon>Tracheophyta</taxon>
        <taxon>Spermatophyta</taxon>
        <taxon>Magnoliopsida</taxon>
        <taxon>eudicotyledons</taxon>
        <taxon>Gunneridae</taxon>
        <taxon>Pentapetalae</taxon>
        <taxon>rosids</taxon>
        <taxon>Vitales</taxon>
        <taxon>Vitaceae</taxon>
        <taxon>Viteae</taxon>
        <taxon>Vitis</taxon>
    </lineage>
</organism>